<keyword evidence="1" id="KW-0472">Membrane</keyword>
<organism evidence="2 3">
    <name type="scientific">Pseudomonas auratipiscis</name>
    <dbReference type="NCBI Taxonomy" id="3115853"/>
    <lineage>
        <taxon>Bacteria</taxon>
        <taxon>Pseudomonadati</taxon>
        <taxon>Pseudomonadota</taxon>
        <taxon>Gammaproteobacteria</taxon>
        <taxon>Pseudomonadales</taxon>
        <taxon>Pseudomonadaceae</taxon>
        <taxon>Pseudomonas</taxon>
    </lineage>
</organism>
<evidence type="ECO:0000313" key="3">
    <source>
        <dbReference type="Proteomes" id="UP001307839"/>
    </source>
</evidence>
<feature type="transmembrane region" description="Helical" evidence="1">
    <location>
        <begin position="210"/>
        <end position="239"/>
    </location>
</feature>
<feature type="transmembrane region" description="Helical" evidence="1">
    <location>
        <begin position="130"/>
        <end position="152"/>
    </location>
</feature>
<dbReference type="RefSeq" id="WP_330079700.1">
    <property type="nucleotide sequence ID" value="NZ_JAZDCU010000006.1"/>
</dbReference>
<feature type="transmembrane region" description="Helical" evidence="1">
    <location>
        <begin position="342"/>
        <end position="368"/>
    </location>
</feature>
<feature type="transmembrane region" description="Helical" evidence="1">
    <location>
        <begin position="72"/>
        <end position="91"/>
    </location>
</feature>
<evidence type="ECO:0000256" key="1">
    <source>
        <dbReference type="SAM" id="Phobius"/>
    </source>
</evidence>
<dbReference type="Proteomes" id="UP001307839">
    <property type="component" value="Unassembled WGS sequence"/>
</dbReference>
<feature type="transmembrane region" description="Helical" evidence="1">
    <location>
        <begin position="251"/>
        <end position="273"/>
    </location>
</feature>
<dbReference type="EMBL" id="JAZDQP010000007">
    <property type="protein sequence ID" value="MEE1867169.1"/>
    <property type="molecule type" value="Genomic_DNA"/>
</dbReference>
<evidence type="ECO:0000313" key="2">
    <source>
        <dbReference type="EMBL" id="MEE1867169.1"/>
    </source>
</evidence>
<sequence>MHPLFRRIGAINRLFLLVFGLLLAYNLKLAAANEYLGYQVFVFDLSYVLVVFVAVILLGVFMPVGIRVPSDFFTFLYGLFVIFPYTILHLIRGPVTPLEFIRCFLILAVPFFVVRVSASILPKVRFPGFFSYNFVLLLLIPLSITGVFLALANPPGSAGFDLGTSYVRRLEGREIFSVGTPLAYLNSAIVNGFAPFFAFVAGWQRRYGLLFFALLCWLSFFYLLGVKAPLLFIGVAFIIGTRASVGRLYSLVNIIYICIFLAFFVFLVEYLFFDYSYVADYFIRRAMSVPAWLISAYFEFMSSTDSTLWSPLTGIASNEPVTMVVGQEFLGLPGLNANTNAFVYQLASGGFLMYVLTVALVAFVFAMLDSVYSSNRNPALIYIGFSYAILLTEQAATTALVSSGLGVLIMLLIFSRNSGSPNDDLRLNKV</sequence>
<feature type="transmembrane region" description="Helical" evidence="1">
    <location>
        <begin position="97"/>
        <end position="118"/>
    </location>
</feature>
<dbReference type="AlphaFoldDB" id="A0AB35WYL7"/>
<proteinExistence type="predicted"/>
<keyword evidence="1" id="KW-1133">Transmembrane helix</keyword>
<feature type="transmembrane region" description="Helical" evidence="1">
    <location>
        <begin position="40"/>
        <end position="60"/>
    </location>
</feature>
<protein>
    <submittedName>
        <fullName evidence="2">Uncharacterized protein</fullName>
    </submittedName>
</protein>
<keyword evidence="1" id="KW-0812">Transmembrane</keyword>
<feature type="transmembrane region" description="Helical" evidence="1">
    <location>
        <begin position="380"/>
        <end position="413"/>
    </location>
</feature>
<gene>
    <name evidence="2" type="ORF">V0R53_12270</name>
</gene>
<reference evidence="2 3" key="1">
    <citation type="submission" date="2024-01" db="EMBL/GenBank/DDBJ databases">
        <title>Unpublished Manusciprt.</title>
        <authorList>
            <person name="Duman M."/>
            <person name="Valdes E.G."/>
            <person name="Ajmi N."/>
            <person name="Altun S."/>
            <person name="Saticioglu I.B."/>
        </authorList>
    </citation>
    <scope>NUCLEOTIDE SEQUENCE [LARGE SCALE GENOMIC DNA]</scope>
    <source>
        <strain evidence="2 3">120P</strain>
    </source>
</reference>
<name>A0AB35WYL7_9PSED</name>
<comment type="caution">
    <text evidence="2">The sequence shown here is derived from an EMBL/GenBank/DDBJ whole genome shotgun (WGS) entry which is preliminary data.</text>
</comment>
<feature type="transmembrane region" description="Helical" evidence="1">
    <location>
        <begin position="183"/>
        <end position="203"/>
    </location>
</feature>
<keyword evidence="3" id="KW-1185">Reference proteome</keyword>
<accession>A0AB35WYL7</accession>